<dbReference type="GO" id="GO:0000976">
    <property type="term" value="F:transcription cis-regulatory region binding"/>
    <property type="evidence" value="ECO:0007669"/>
    <property type="project" value="TreeGrafter"/>
</dbReference>
<dbReference type="Proteomes" id="UP000008914">
    <property type="component" value="Chromosome"/>
</dbReference>
<dbReference type="PANTHER" id="PTHR30055:SF234">
    <property type="entry name" value="HTH-TYPE TRANSCRIPTIONAL REGULATOR BETI"/>
    <property type="match status" value="1"/>
</dbReference>
<dbReference type="HOGENOM" id="CLU_069356_31_1_11"/>
<dbReference type="PANTHER" id="PTHR30055">
    <property type="entry name" value="HTH-TYPE TRANSCRIPTIONAL REGULATOR RUTR"/>
    <property type="match status" value="1"/>
</dbReference>
<dbReference type="SUPFAM" id="SSF46689">
    <property type="entry name" value="Homeodomain-like"/>
    <property type="match status" value="1"/>
</dbReference>
<evidence type="ECO:0000256" key="1">
    <source>
        <dbReference type="ARBA" id="ARBA00023015"/>
    </source>
</evidence>
<reference evidence="7 8" key="1">
    <citation type="journal article" date="2010" name="Stand. Genomic Sci.">
        <title>Complete genome sequence of Intrasporangium calvum type strain (7 KIP).</title>
        <authorList>
            <person name="Del Rio T.G."/>
            <person name="Chertkov O."/>
            <person name="Yasawong M."/>
            <person name="Lucas S."/>
            <person name="Deshpande S."/>
            <person name="Cheng J.F."/>
            <person name="Detter C."/>
            <person name="Tapia R."/>
            <person name="Han C."/>
            <person name="Goodwin L."/>
            <person name="Pitluck S."/>
            <person name="Liolios K."/>
            <person name="Ivanova N."/>
            <person name="Mavromatis K."/>
            <person name="Pati A."/>
            <person name="Chen A."/>
            <person name="Palaniappan K."/>
            <person name="Land M."/>
            <person name="Hauser L."/>
            <person name="Chang Y.J."/>
            <person name="Jeffries C.D."/>
            <person name="Rohde M."/>
            <person name="Pukall R."/>
            <person name="Sikorski J."/>
            <person name="Goker M."/>
            <person name="Woyke T."/>
            <person name="Bristow J."/>
            <person name="Eisen J.A."/>
            <person name="Markowitz V."/>
            <person name="Hugenholtz P."/>
            <person name="Kyrpides N.C."/>
            <person name="Klenk H.P."/>
            <person name="Lapidus A."/>
        </authorList>
    </citation>
    <scope>NUCLEOTIDE SEQUENCE [LARGE SCALE GENOMIC DNA]</scope>
    <source>
        <strain evidence="8">ATCC 23552 / DSM 43043 / JCM 3097 / NBRC 12989 / 7 KIP</strain>
    </source>
</reference>
<evidence type="ECO:0000256" key="2">
    <source>
        <dbReference type="ARBA" id="ARBA00023125"/>
    </source>
</evidence>
<evidence type="ECO:0000256" key="3">
    <source>
        <dbReference type="ARBA" id="ARBA00023163"/>
    </source>
</evidence>
<dbReference type="AlphaFoldDB" id="E6SCN5"/>
<dbReference type="PROSITE" id="PS50977">
    <property type="entry name" value="HTH_TETR_2"/>
    <property type="match status" value="1"/>
</dbReference>
<dbReference type="PRINTS" id="PR00455">
    <property type="entry name" value="HTHTETR"/>
</dbReference>
<dbReference type="Gene3D" id="1.10.357.10">
    <property type="entry name" value="Tetracycline Repressor, domain 2"/>
    <property type="match status" value="1"/>
</dbReference>
<dbReference type="InterPro" id="IPR050109">
    <property type="entry name" value="HTH-type_TetR-like_transc_reg"/>
</dbReference>
<organism evidence="7 8">
    <name type="scientific">Intrasporangium calvum (strain ATCC 23552 / DSM 43043 / JCM 3097 / NBRC 12989 / NCIMB 10167 / NRRL B-3866 / 7 KIP)</name>
    <dbReference type="NCBI Taxonomy" id="710696"/>
    <lineage>
        <taxon>Bacteria</taxon>
        <taxon>Bacillati</taxon>
        <taxon>Actinomycetota</taxon>
        <taxon>Actinomycetes</taxon>
        <taxon>Micrococcales</taxon>
        <taxon>Intrasporangiaceae</taxon>
        <taxon>Intrasporangium</taxon>
    </lineage>
</organism>
<keyword evidence="2 4" id="KW-0238">DNA-binding</keyword>
<evidence type="ECO:0000256" key="4">
    <source>
        <dbReference type="PROSITE-ProRule" id="PRU00335"/>
    </source>
</evidence>
<sequence>MSPRASQPASEGSRNGASAPGRSRDRIMAAAAELAKERGVAGATIARVCQRSGLPVSSVYWHFEDKDHLFAEVIRTSFATWLVSVPRWEVTPETTIAGGLRRVMGQSSRTFADMPSFLRIGMQVLLDTGEDHAKTREAYIAVREQVHQMISAWMSALLPESLGDDTSEDLASLVVAFSDGMIVGSQIYPDWDPEEYIELLAGAIAAIVEPGA</sequence>
<keyword evidence="1" id="KW-0805">Transcription regulation</keyword>
<dbReference type="EMBL" id="CP002343">
    <property type="protein sequence ID" value="ADU49639.1"/>
    <property type="molecule type" value="Genomic_DNA"/>
</dbReference>
<feature type="compositionally biased region" description="Polar residues" evidence="5">
    <location>
        <begin position="1"/>
        <end position="16"/>
    </location>
</feature>
<feature type="domain" description="HTH tetR-type" evidence="6">
    <location>
        <begin position="21"/>
        <end position="81"/>
    </location>
</feature>
<evidence type="ECO:0000313" key="8">
    <source>
        <dbReference type="Proteomes" id="UP000008914"/>
    </source>
</evidence>
<feature type="region of interest" description="Disordered" evidence="5">
    <location>
        <begin position="1"/>
        <end position="23"/>
    </location>
</feature>
<evidence type="ECO:0000313" key="7">
    <source>
        <dbReference type="EMBL" id="ADU49639.1"/>
    </source>
</evidence>
<proteinExistence type="predicted"/>
<evidence type="ECO:0000259" key="6">
    <source>
        <dbReference type="PROSITE" id="PS50977"/>
    </source>
</evidence>
<dbReference type="GO" id="GO:0003700">
    <property type="term" value="F:DNA-binding transcription factor activity"/>
    <property type="evidence" value="ECO:0007669"/>
    <property type="project" value="TreeGrafter"/>
</dbReference>
<dbReference type="InterPro" id="IPR009057">
    <property type="entry name" value="Homeodomain-like_sf"/>
</dbReference>
<feature type="DNA-binding region" description="H-T-H motif" evidence="4">
    <location>
        <begin position="44"/>
        <end position="63"/>
    </location>
</feature>
<dbReference type="eggNOG" id="COG1309">
    <property type="taxonomic scope" value="Bacteria"/>
</dbReference>
<dbReference type="Pfam" id="PF00440">
    <property type="entry name" value="TetR_N"/>
    <property type="match status" value="1"/>
</dbReference>
<keyword evidence="8" id="KW-1185">Reference proteome</keyword>
<dbReference type="KEGG" id="ica:Intca_3155"/>
<dbReference type="InterPro" id="IPR001647">
    <property type="entry name" value="HTH_TetR"/>
</dbReference>
<accession>E6SCN5</accession>
<name>E6SCN5_INTC7</name>
<protein>
    <submittedName>
        <fullName evidence="7">Regulatory protein TetR</fullName>
    </submittedName>
</protein>
<keyword evidence="3" id="KW-0804">Transcription</keyword>
<evidence type="ECO:0000256" key="5">
    <source>
        <dbReference type="SAM" id="MobiDB-lite"/>
    </source>
</evidence>
<dbReference type="STRING" id="710696.Intca_3155"/>
<gene>
    <name evidence="7" type="ordered locus">Intca_3155</name>
</gene>